<dbReference type="InterPro" id="IPR007361">
    <property type="entry name" value="DUF427"/>
</dbReference>
<protein>
    <submittedName>
        <fullName evidence="2">Uncharacterized protein (DUF427 family)</fullName>
    </submittedName>
</protein>
<evidence type="ECO:0000313" key="3">
    <source>
        <dbReference type="Proteomes" id="UP001223420"/>
    </source>
</evidence>
<dbReference type="AlphaFoldDB" id="A0AAJ1TWY9"/>
<sequence length="122" mass="13530">MKEPGPDHPITVTPEPRRVRVLAAGVAVADTRDALRLDEGRYPAVFYIPRADIRAEHFVPSARTSHCPYKGDARYFDLVVNGTRRADAVWSYEAPFPAVAPIEGHVAFYPDRVDAIEVLDAS</sequence>
<dbReference type="Gene3D" id="2.170.150.40">
    <property type="entry name" value="Domain of unknown function (DUF427)"/>
    <property type="match status" value="1"/>
</dbReference>
<dbReference type="PANTHER" id="PTHR34310">
    <property type="entry name" value="DUF427 DOMAIN PROTEIN (AFU_ORTHOLOGUE AFUA_3G02220)"/>
    <property type="match status" value="1"/>
</dbReference>
<dbReference type="InterPro" id="IPR038694">
    <property type="entry name" value="DUF427_sf"/>
</dbReference>
<dbReference type="RefSeq" id="WP_230366752.1">
    <property type="nucleotide sequence ID" value="NZ_JAJALK010000007.1"/>
</dbReference>
<reference evidence="2" key="1">
    <citation type="submission" date="2023-07" db="EMBL/GenBank/DDBJ databases">
        <title>Genomic Encyclopedia of Type Strains, Phase IV (KMG-IV): sequencing the most valuable type-strain genomes for metagenomic binning, comparative biology and taxonomic classification.</title>
        <authorList>
            <person name="Goeker M."/>
        </authorList>
    </citation>
    <scope>NUCLEOTIDE SEQUENCE</scope>
    <source>
        <strain evidence="2">DSM 19569</strain>
    </source>
</reference>
<name>A0AAJ1TWY9_9HYPH</name>
<organism evidence="2 3">
    <name type="scientific">Methylobacterium brachiatum</name>
    <dbReference type="NCBI Taxonomy" id="269660"/>
    <lineage>
        <taxon>Bacteria</taxon>
        <taxon>Pseudomonadati</taxon>
        <taxon>Pseudomonadota</taxon>
        <taxon>Alphaproteobacteria</taxon>
        <taxon>Hyphomicrobiales</taxon>
        <taxon>Methylobacteriaceae</taxon>
        <taxon>Methylobacterium</taxon>
    </lineage>
</organism>
<dbReference type="Proteomes" id="UP001223420">
    <property type="component" value="Unassembled WGS sequence"/>
</dbReference>
<evidence type="ECO:0000313" key="2">
    <source>
        <dbReference type="EMBL" id="MDQ0545012.1"/>
    </source>
</evidence>
<dbReference type="PANTHER" id="PTHR34310:SF9">
    <property type="entry name" value="BLR5716 PROTEIN"/>
    <property type="match status" value="1"/>
</dbReference>
<dbReference type="Pfam" id="PF04248">
    <property type="entry name" value="NTP_transf_9"/>
    <property type="match status" value="1"/>
</dbReference>
<comment type="caution">
    <text evidence="2">The sequence shown here is derived from an EMBL/GenBank/DDBJ whole genome shotgun (WGS) entry which is preliminary data.</text>
</comment>
<dbReference type="EMBL" id="JAUSWL010000007">
    <property type="protein sequence ID" value="MDQ0545012.1"/>
    <property type="molecule type" value="Genomic_DNA"/>
</dbReference>
<feature type="domain" description="DUF427" evidence="1">
    <location>
        <begin position="19"/>
        <end position="111"/>
    </location>
</feature>
<accession>A0AAJ1TWY9</accession>
<proteinExistence type="predicted"/>
<gene>
    <name evidence="2" type="ORF">QO001_003950</name>
</gene>
<evidence type="ECO:0000259" key="1">
    <source>
        <dbReference type="Pfam" id="PF04248"/>
    </source>
</evidence>